<name>A0AAU7AWX9_9ACTN</name>
<evidence type="ECO:0000259" key="4">
    <source>
        <dbReference type="Pfam" id="PF13439"/>
    </source>
</evidence>
<dbReference type="Pfam" id="PF00534">
    <property type="entry name" value="Glycos_transf_1"/>
    <property type="match status" value="1"/>
</dbReference>
<accession>A0AAU7AWX9</accession>
<dbReference type="GO" id="GO:0102710">
    <property type="term" value="F:D-inositol-3-phosphate glycosyltransferase activity"/>
    <property type="evidence" value="ECO:0007669"/>
    <property type="project" value="UniProtKB-EC"/>
</dbReference>
<feature type="domain" description="Glycosyl transferase family 1" evidence="3">
    <location>
        <begin position="209"/>
        <end position="353"/>
    </location>
</feature>
<reference evidence="5" key="1">
    <citation type="submission" date="2022-12" db="EMBL/GenBank/DDBJ databases">
        <title>Paraconexibacter alkalitolerans sp. nov. and Baekduia alba sp. nov., isolated from soil and emended description of the genera Paraconexibacter (Chun et al., 2020) and Baekduia (An et al., 2020).</title>
        <authorList>
            <person name="Vieira S."/>
            <person name="Huber K.J."/>
            <person name="Geppert A."/>
            <person name="Wolf J."/>
            <person name="Neumann-Schaal M."/>
            <person name="Muesken M."/>
            <person name="Overmann J."/>
        </authorList>
    </citation>
    <scope>NUCLEOTIDE SEQUENCE</scope>
    <source>
        <strain evidence="5">AEG42_29</strain>
    </source>
</reference>
<gene>
    <name evidence="5" type="primary">mshA_4</name>
    <name evidence="5" type="ORF">DSM112329_03011</name>
</gene>
<dbReference type="InterPro" id="IPR001296">
    <property type="entry name" value="Glyco_trans_1"/>
</dbReference>
<dbReference type="RefSeq" id="WP_354697386.1">
    <property type="nucleotide sequence ID" value="NZ_CP114014.1"/>
</dbReference>
<dbReference type="PANTHER" id="PTHR45947:SF3">
    <property type="entry name" value="SULFOQUINOVOSYL TRANSFERASE SQD2"/>
    <property type="match status" value="1"/>
</dbReference>
<dbReference type="InterPro" id="IPR050194">
    <property type="entry name" value="Glycosyltransferase_grp1"/>
</dbReference>
<evidence type="ECO:0000256" key="1">
    <source>
        <dbReference type="ARBA" id="ARBA00022676"/>
    </source>
</evidence>
<dbReference type="SUPFAM" id="SSF53756">
    <property type="entry name" value="UDP-Glycosyltransferase/glycogen phosphorylase"/>
    <property type="match status" value="1"/>
</dbReference>
<evidence type="ECO:0000256" key="2">
    <source>
        <dbReference type="ARBA" id="ARBA00022679"/>
    </source>
</evidence>
<dbReference type="KEGG" id="parq:DSM112329_03011"/>
<protein>
    <submittedName>
        <fullName evidence="5">D-inositol-3-phosphate glycosyltransferase</fullName>
        <ecNumber evidence="5">2.4.1.250</ecNumber>
    </submittedName>
</protein>
<feature type="domain" description="Glycosyltransferase subfamily 4-like N-terminal" evidence="4">
    <location>
        <begin position="31"/>
        <end position="204"/>
    </location>
</feature>
<evidence type="ECO:0000259" key="3">
    <source>
        <dbReference type="Pfam" id="PF00534"/>
    </source>
</evidence>
<proteinExistence type="predicted"/>
<dbReference type="Gene3D" id="3.40.50.2000">
    <property type="entry name" value="Glycogen Phosphorylase B"/>
    <property type="match status" value="2"/>
</dbReference>
<dbReference type="InterPro" id="IPR028098">
    <property type="entry name" value="Glyco_trans_4-like_N"/>
</dbReference>
<keyword evidence="2 5" id="KW-0808">Transferase</keyword>
<sequence>MPPATQPPDAPPRPGPLAPVLVHDYLLVYRGAERSFAQIAACWPGAPVASLLYDHEVLGPHLQGHPVRTSRLQRLSVDQQHFRRLLPLYPAAAERLPVSGHDVVVSSSSAFAHGVRPDPGAVHVCYCYTPFRYAWFERERAAAELPAPLRPALAAALALIRRWDVEASQRVTHYIAISEFCRERIERTYGRDSEVIFPPVDTERFTPTDPEDFLLVVTELVRHKNVEVALAAAERAGRPIKVVGVGPDLPRLEALHGHHAEFLGRISDAELTELHPRALALVVPNVEEFGIAAVEAQAAGRPVIAPDDGGTRETVIDGETGVLLPRVDVATLTEVMTTVDFTRFRPERCVENASRFSEASFRSQITRAVERAAAQRGR</sequence>
<evidence type="ECO:0000313" key="5">
    <source>
        <dbReference type="EMBL" id="XAY06148.1"/>
    </source>
</evidence>
<dbReference type="GO" id="GO:1901137">
    <property type="term" value="P:carbohydrate derivative biosynthetic process"/>
    <property type="evidence" value="ECO:0007669"/>
    <property type="project" value="UniProtKB-ARBA"/>
</dbReference>
<dbReference type="EC" id="2.4.1.250" evidence="5"/>
<dbReference type="PANTHER" id="PTHR45947">
    <property type="entry name" value="SULFOQUINOVOSYL TRANSFERASE SQD2"/>
    <property type="match status" value="1"/>
</dbReference>
<dbReference type="AlphaFoldDB" id="A0AAU7AWX9"/>
<dbReference type="Pfam" id="PF13439">
    <property type="entry name" value="Glyco_transf_4"/>
    <property type="match status" value="1"/>
</dbReference>
<dbReference type="EMBL" id="CP114014">
    <property type="protein sequence ID" value="XAY06148.1"/>
    <property type="molecule type" value="Genomic_DNA"/>
</dbReference>
<keyword evidence="1 5" id="KW-0328">Glycosyltransferase</keyword>
<organism evidence="5">
    <name type="scientific">Paraconexibacter sp. AEG42_29</name>
    <dbReference type="NCBI Taxonomy" id="2997339"/>
    <lineage>
        <taxon>Bacteria</taxon>
        <taxon>Bacillati</taxon>
        <taxon>Actinomycetota</taxon>
        <taxon>Thermoleophilia</taxon>
        <taxon>Solirubrobacterales</taxon>
        <taxon>Paraconexibacteraceae</taxon>
        <taxon>Paraconexibacter</taxon>
    </lineage>
</organism>